<evidence type="ECO:0000256" key="4">
    <source>
        <dbReference type="ARBA" id="ARBA00023136"/>
    </source>
</evidence>
<evidence type="ECO:0000256" key="1">
    <source>
        <dbReference type="ARBA" id="ARBA00004442"/>
    </source>
</evidence>
<dbReference type="InterPro" id="IPR033985">
    <property type="entry name" value="SusD-like_N"/>
</dbReference>
<keyword evidence="3" id="KW-0732">Signal</keyword>
<keyword evidence="9" id="KW-1185">Reference proteome</keyword>
<evidence type="ECO:0000313" key="9">
    <source>
        <dbReference type="Proteomes" id="UP000247903"/>
    </source>
</evidence>
<evidence type="ECO:0000313" key="8">
    <source>
        <dbReference type="EMBL" id="PXY39735.1"/>
    </source>
</evidence>
<evidence type="ECO:0000259" key="6">
    <source>
        <dbReference type="Pfam" id="PF07980"/>
    </source>
</evidence>
<dbReference type="Pfam" id="PF07980">
    <property type="entry name" value="SusD_RagB"/>
    <property type="match status" value="1"/>
</dbReference>
<proteinExistence type="inferred from homology"/>
<dbReference type="Proteomes" id="UP000247903">
    <property type="component" value="Unassembled WGS sequence"/>
</dbReference>
<evidence type="ECO:0000259" key="7">
    <source>
        <dbReference type="Pfam" id="PF14322"/>
    </source>
</evidence>
<dbReference type="AlphaFoldDB" id="A0A2V4BL77"/>
<dbReference type="OrthoDB" id="5694214at2"/>
<accession>A0A2V4BL77</accession>
<comment type="similarity">
    <text evidence="2">Belongs to the SusD family.</text>
</comment>
<gene>
    <name evidence="8" type="ORF">DMB65_15800</name>
</gene>
<feature type="domain" description="SusD-like N-terminal" evidence="7">
    <location>
        <begin position="26"/>
        <end position="223"/>
    </location>
</feature>
<dbReference type="GO" id="GO:0009279">
    <property type="term" value="C:cell outer membrane"/>
    <property type="evidence" value="ECO:0007669"/>
    <property type="project" value="UniProtKB-SubCell"/>
</dbReference>
<keyword evidence="4" id="KW-0472">Membrane</keyword>
<keyword evidence="5" id="KW-0998">Cell outer membrane</keyword>
<evidence type="ECO:0000256" key="2">
    <source>
        <dbReference type="ARBA" id="ARBA00006275"/>
    </source>
</evidence>
<comment type="subcellular location">
    <subcellularLocation>
        <location evidence="1">Cell outer membrane</location>
    </subcellularLocation>
</comment>
<name>A0A2V4BL77_9FLAO</name>
<dbReference type="SUPFAM" id="SSF48452">
    <property type="entry name" value="TPR-like"/>
    <property type="match status" value="1"/>
</dbReference>
<dbReference type="Pfam" id="PF14322">
    <property type="entry name" value="SusD-like_3"/>
    <property type="match status" value="1"/>
</dbReference>
<dbReference type="Gene3D" id="1.25.40.390">
    <property type="match status" value="1"/>
</dbReference>
<dbReference type="EMBL" id="QJHK01000015">
    <property type="protein sequence ID" value="PXY39735.1"/>
    <property type="molecule type" value="Genomic_DNA"/>
</dbReference>
<dbReference type="InterPro" id="IPR012944">
    <property type="entry name" value="SusD_RagB_dom"/>
</dbReference>
<dbReference type="RefSeq" id="WP_110307601.1">
    <property type="nucleotide sequence ID" value="NZ_QJHK01000015.1"/>
</dbReference>
<dbReference type="InterPro" id="IPR011990">
    <property type="entry name" value="TPR-like_helical_dom_sf"/>
</dbReference>
<evidence type="ECO:0000256" key="5">
    <source>
        <dbReference type="ARBA" id="ARBA00023237"/>
    </source>
</evidence>
<organism evidence="8 9">
    <name type="scientific">Flavobacterium cheongpyeongense</name>
    <dbReference type="NCBI Taxonomy" id="2212651"/>
    <lineage>
        <taxon>Bacteria</taxon>
        <taxon>Pseudomonadati</taxon>
        <taxon>Bacteroidota</taxon>
        <taxon>Flavobacteriia</taxon>
        <taxon>Flavobacteriales</taxon>
        <taxon>Flavobacteriaceae</taxon>
        <taxon>Flavobacterium</taxon>
    </lineage>
</organism>
<comment type="caution">
    <text evidence="8">The sequence shown here is derived from an EMBL/GenBank/DDBJ whole genome shotgun (WGS) entry which is preliminary data.</text>
</comment>
<protein>
    <submittedName>
        <fullName evidence="8">RagB/SusD family nutrient uptake outer membrane protein</fullName>
    </submittedName>
</protein>
<evidence type="ECO:0000256" key="3">
    <source>
        <dbReference type="ARBA" id="ARBA00022729"/>
    </source>
</evidence>
<feature type="domain" description="RagB/SusD" evidence="6">
    <location>
        <begin position="317"/>
        <end position="455"/>
    </location>
</feature>
<dbReference type="CDD" id="cd08977">
    <property type="entry name" value="SusD"/>
    <property type="match status" value="1"/>
</dbReference>
<sequence>MKKILYISIVIAGIISINSCDTRDLDLTNPNELAPDTYFTNELQIQSAVNAAYSNLQTQGLYVRHSFFSLDNMAQDNEGNSQLEQNKRLFLNFTFDSSSDIIETYWGSCYSGIAKANFIIQNQDKINAILESQLSQVRKNKFIAEARFLRAYYYFLLVCRFGDIPLYDKTESVGKGRSPKADVYKLIEEDLDFASKNLLGKSTEDKGRATKEAAFAYLGKVLLYEKKYDEALVAFNNVTGFTLEPNYFDNFTEENEHGVESIFEIEFTAAYTTDASRWGAATSGEGLAEHTFRGQEYGVLDWFNVYPSTQLLNSFEAGDKRYAGSFYSPGDSYSNGTKTMPAAFSNNRAAGWKKYQNYYHRDQENTDSGINFKVMRYADVLLMKAECLALKSAPDFPAAIALITEVRSRAGLTTTIAANKTAVFNAIVHERKVELAGEQVRFDDIIRWGIASTELAGTGFTAGKNELWPIPDREASSNSNIVGQQNPNY</sequence>
<reference evidence="8 9" key="1">
    <citation type="submission" date="2018-05" db="EMBL/GenBank/DDBJ databases">
        <title>Flavobacterium sp. strain IMCC34759, incomplete genome.</title>
        <authorList>
            <person name="Joung Y."/>
            <person name="Cho J."/>
        </authorList>
    </citation>
    <scope>NUCLEOTIDE SEQUENCE [LARGE SCALE GENOMIC DNA]</scope>
    <source>
        <strain evidence="8 9">IMCC34759</strain>
    </source>
</reference>